<dbReference type="KEGG" id="salj:SMD11_1220"/>
<proteinExistence type="predicted"/>
<organism evidence="1 2">
    <name type="scientific">Streptomyces albireticuli</name>
    <dbReference type="NCBI Taxonomy" id="1940"/>
    <lineage>
        <taxon>Bacteria</taxon>
        <taxon>Bacillati</taxon>
        <taxon>Actinomycetota</taxon>
        <taxon>Actinomycetes</taxon>
        <taxon>Kitasatosporales</taxon>
        <taxon>Streptomycetaceae</taxon>
        <taxon>Streptomyces</taxon>
    </lineage>
</organism>
<dbReference type="EMBL" id="CP021744">
    <property type="protein sequence ID" value="ARZ66881.1"/>
    <property type="molecule type" value="Genomic_DNA"/>
</dbReference>
<reference evidence="1 2" key="1">
    <citation type="submission" date="2017-06" db="EMBL/GenBank/DDBJ databases">
        <title>Streptomyces albireticuli Genome sequencing and assembly.</title>
        <authorList>
            <person name="Wang Y."/>
            <person name="Du B."/>
            <person name="Ding Y."/>
            <person name="Liu H."/>
            <person name="Hou Q."/>
            <person name="Liu K."/>
            <person name="Yao L."/>
            <person name="Wang C."/>
        </authorList>
    </citation>
    <scope>NUCLEOTIDE SEQUENCE [LARGE SCALE GENOMIC DNA]</scope>
    <source>
        <strain evidence="1 2">MDJK11</strain>
    </source>
</reference>
<dbReference type="OrthoDB" id="9915738at2"/>
<evidence type="ECO:0000313" key="2">
    <source>
        <dbReference type="Proteomes" id="UP000195755"/>
    </source>
</evidence>
<gene>
    <name evidence="1" type="ORF">SMD11_1220</name>
</gene>
<dbReference type="AlphaFoldDB" id="A0A1Z2KY65"/>
<dbReference type="RefSeq" id="WP_087925424.1">
    <property type="nucleotide sequence ID" value="NZ_CP021744.1"/>
</dbReference>
<name>A0A1Z2KY65_9ACTN</name>
<accession>A0A1Z2KY65</accession>
<dbReference type="Proteomes" id="UP000195755">
    <property type="component" value="Chromosome"/>
</dbReference>
<evidence type="ECO:0000313" key="1">
    <source>
        <dbReference type="EMBL" id="ARZ66881.1"/>
    </source>
</evidence>
<protein>
    <submittedName>
        <fullName evidence="1">Uncharacterized protein</fullName>
    </submittedName>
</protein>
<sequence>MFRRKTEQIRLLRLEVELANQRSGHWQKANGRLNDYIDGLEAELDIAVQEYTELEGKYTALIAEREATQAAEPPF</sequence>